<comment type="caution">
    <text evidence="4">The sequence shown here is derived from an EMBL/GenBank/DDBJ whole genome shotgun (WGS) entry which is preliminary data.</text>
</comment>
<feature type="transmembrane region" description="Helical" evidence="2">
    <location>
        <begin position="160"/>
        <end position="181"/>
    </location>
</feature>
<feature type="domain" description="DUF418" evidence="3">
    <location>
        <begin position="261"/>
        <end position="421"/>
    </location>
</feature>
<feature type="transmembrane region" description="Helical" evidence="2">
    <location>
        <begin position="87"/>
        <end position="105"/>
    </location>
</feature>
<dbReference type="PANTHER" id="PTHR30590">
    <property type="entry name" value="INNER MEMBRANE PROTEIN"/>
    <property type="match status" value="1"/>
</dbReference>
<keyword evidence="2" id="KW-1133">Transmembrane helix</keyword>
<feature type="region of interest" description="Disordered" evidence="1">
    <location>
        <begin position="1"/>
        <end position="20"/>
    </location>
</feature>
<dbReference type="EMBL" id="BMID01000001">
    <property type="protein sequence ID" value="GFZ99516.1"/>
    <property type="molecule type" value="Genomic_DNA"/>
</dbReference>
<feature type="transmembrane region" description="Helical" evidence="2">
    <location>
        <begin position="318"/>
        <end position="336"/>
    </location>
</feature>
<keyword evidence="2" id="KW-0472">Membrane</keyword>
<feature type="compositionally biased region" description="Low complexity" evidence="1">
    <location>
        <begin position="8"/>
        <end position="19"/>
    </location>
</feature>
<evidence type="ECO:0000256" key="2">
    <source>
        <dbReference type="SAM" id="Phobius"/>
    </source>
</evidence>
<keyword evidence="2" id="KW-0812">Transmembrane</keyword>
<dbReference type="PANTHER" id="PTHR30590:SF2">
    <property type="entry name" value="INNER MEMBRANE PROTEIN"/>
    <property type="match status" value="1"/>
</dbReference>
<dbReference type="InterPro" id="IPR007349">
    <property type="entry name" value="DUF418"/>
</dbReference>
<feature type="transmembrane region" description="Helical" evidence="2">
    <location>
        <begin position="36"/>
        <end position="58"/>
    </location>
</feature>
<dbReference type="Pfam" id="PF04235">
    <property type="entry name" value="DUF418"/>
    <property type="match status" value="1"/>
</dbReference>
<name>A0ABQ1F4T5_9SPHN</name>
<dbReference type="InterPro" id="IPR052529">
    <property type="entry name" value="Bact_Transport_Assoc"/>
</dbReference>
<feature type="transmembrane region" description="Helical" evidence="2">
    <location>
        <begin position="240"/>
        <end position="266"/>
    </location>
</feature>
<feature type="transmembrane region" description="Helical" evidence="2">
    <location>
        <begin position="139"/>
        <end position="155"/>
    </location>
</feature>
<feature type="transmembrane region" description="Helical" evidence="2">
    <location>
        <begin position="357"/>
        <end position="378"/>
    </location>
</feature>
<evidence type="ECO:0000256" key="1">
    <source>
        <dbReference type="SAM" id="MobiDB-lite"/>
    </source>
</evidence>
<feature type="transmembrane region" description="Helical" evidence="2">
    <location>
        <begin position="278"/>
        <end position="298"/>
    </location>
</feature>
<evidence type="ECO:0000313" key="4">
    <source>
        <dbReference type="EMBL" id="GFZ99516.1"/>
    </source>
</evidence>
<organism evidence="4 5">
    <name type="scientific">Blastomonas marina</name>
    <dbReference type="NCBI Taxonomy" id="1867408"/>
    <lineage>
        <taxon>Bacteria</taxon>
        <taxon>Pseudomonadati</taxon>
        <taxon>Pseudomonadota</taxon>
        <taxon>Alphaproteobacteria</taxon>
        <taxon>Sphingomonadales</taxon>
        <taxon>Sphingomonadaceae</taxon>
        <taxon>Blastomonas</taxon>
    </lineage>
</organism>
<reference evidence="5" key="1">
    <citation type="journal article" date="2019" name="Int. J. Syst. Evol. Microbiol.">
        <title>The Global Catalogue of Microorganisms (GCM) 10K type strain sequencing project: providing services to taxonomists for standard genome sequencing and annotation.</title>
        <authorList>
            <consortium name="The Broad Institute Genomics Platform"/>
            <consortium name="The Broad Institute Genome Sequencing Center for Infectious Disease"/>
            <person name="Wu L."/>
            <person name="Ma J."/>
        </authorList>
    </citation>
    <scope>NUCLEOTIDE SEQUENCE [LARGE SCALE GENOMIC DNA]</scope>
    <source>
        <strain evidence="5">CGMCC 1.15297</strain>
    </source>
</reference>
<accession>A0ABQ1F4T5</accession>
<feature type="transmembrane region" description="Helical" evidence="2">
    <location>
        <begin position="384"/>
        <end position="403"/>
    </location>
</feature>
<gene>
    <name evidence="4" type="ORF">GCM10010923_04790</name>
</gene>
<dbReference type="RefSeq" id="WP_188641181.1">
    <property type="nucleotide sequence ID" value="NZ_BMID01000001.1"/>
</dbReference>
<evidence type="ECO:0000313" key="5">
    <source>
        <dbReference type="Proteomes" id="UP000603317"/>
    </source>
</evidence>
<dbReference type="Proteomes" id="UP000603317">
    <property type="component" value="Unassembled WGS sequence"/>
</dbReference>
<sequence length="428" mass="47875">MTDTHDNPAAAPDQPQAAPINETGGRIASLDFIRGIAVMGILVANIVSFGQPFTAYMWPDGFLVPDGDPGGWQWIAQFVAIDGKMRGLFSLLFGAGICLFMERAWDRGETRWLQARRLFWLGLFGLAHFFLLWRGDILFFYSLCGFVLLATLRWTPKTQIVVATMVYSFASVLFAALYWFMYRVAETPWGKTEELKGAAEGVATAKVGPLADAVTQTAIMQDGTYLDLVLHKLTVHGFDWVGMLMFVSWETVPLMLFGAALYRLGLFDGRMNASRVRLWGWLGVIGGSAVTLAVALWVKSVGFGYFSTMGAFIGWSMLPRLFVVLGLAALLSLYGARAGGWLALRIAATGRMAFSNYLGTSFVLLFVFSPWAFDLFGVLNRPQLYAVVLGVWAMMLLWSKPWLERFRYGPLEWLWRCLTYGRAFPLRR</sequence>
<keyword evidence="5" id="KW-1185">Reference proteome</keyword>
<evidence type="ECO:0000259" key="3">
    <source>
        <dbReference type="Pfam" id="PF04235"/>
    </source>
</evidence>
<protein>
    <recommendedName>
        <fullName evidence="3">DUF418 domain-containing protein</fullName>
    </recommendedName>
</protein>
<proteinExistence type="predicted"/>
<feature type="transmembrane region" description="Helical" evidence="2">
    <location>
        <begin position="117"/>
        <end position="133"/>
    </location>
</feature>